<dbReference type="InterPro" id="IPR017853">
    <property type="entry name" value="GH"/>
</dbReference>
<dbReference type="InterPro" id="IPR001764">
    <property type="entry name" value="Glyco_hydro_3_N"/>
</dbReference>
<dbReference type="EMBL" id="JACOPQ010000016">
    <property type="protein sequence ID" value="MBC5738490.1"/>
    <property type="molecule type" value="Genomic_DNA"/>
</dbReference>
<dbReference type="Pfam" id="PF00933">
    <property type="entry name" value="Glyco_hydro_3"/>
    <property type="match status" value="1"/>
</dbReference>
<dbReference type="InterPro" id="IPR036962">
    <property type="entry name" value="Glyco_hydro_3_N_sf"/>
</dbReference>
<accession>A0A8J6JPE5</accession>
<dbReference type="Pfam" id="PF01915">
    <property type="entry name" value="Glyco_hydro_3_C"/>
    <property type="match status" value="1"/>
</dbReference>
<evidence type="ECO:0000313" key="6">
    <source>
        <dbReference type="Proteomes" id="UP000607645"/>
    </source>
</evidence>
<dbReference type="Proteomes" id="UP000607645">
    <property type="component" value="Unassembled WGS sequence"/>
</dbReference>
<dbReference type="InterPro" id="IPR036881">
    <property type="entry name" value="Glyco_hydro_3_C_sf"/>
</dbReference>
<dbReference type="PRINTS" id="PR00133">
    <property type="entry name" value="GLHYDRLASE3"/>
</dbReference>
<name>A0A8J6JPE5_9FIRM</name>
<dbReference type="SUPFAM" id="SSF52279">
    <property type="entry name" value="Beta-D-glucan exohydrolase, C-terminal domain"/>
    <property type="match status" value="1"/>
</dbReference>
<comment type="caution">
    <text evidence="5">The sequence shown here is derived from an EMBL/GenBank/DDBJ whole genome shotgun (WGS) entry which is preliminary data.</text>
</comment>
<evidence type="ECO:0000256" key="3">
    <source>
        <dbReference type="SAM" id="Phobius"/>
    </source>
</evidence>
<dbReference type="SMART" id="SM01217">
    <property type="entry name" value="Fn3_like"/>
    <property type="match status" value="1"/>
</dbReference>
<dbReference type="InterPro" id="IPR050288">
    <property type="entry name" value="Cellulose_deg_GH3"/>
</dbReference>
<reference evidence="5" key="1">
    <citation type="submission" date="2020-08" db="EMBL/GenBank/DDBJ databases">
        <title>Genome public.</title>
        <authorList>
            <person name="Liu C."/>
            <person name="Sun Q."/>
        </authorList>
    </citation>
    <scope>NUCLEOTIDE SEQUENCE</scope>
    <source>
        <strain evidence="5">NSJ-52</strain>
    </source>
</reference>
<dbReference type="Gene3D" id="3.20.20.300">
    <property type="entry name" value="Glycoside hydrolase, family 3, N-terminal domain"/>
    <property type="match status" value="1"/>
</dbReference>
<dbReference type="InterPro" id="IPR026891">
    <property type="entry name" value="Fn3-like"/>
</dbReference>
<dbReference type="PANTHER" id="PTHR42715">
    <property type="entry name" value="BETA-GLUCOSIDASE"/>
    <property type="match status" value="1"/>
</dbReference>
<dbReference type="Pfam" id="PF14310">
    <property type="entry name" value="Fn3-like"/>
    <property type="match status" value="1"/>
</dbReference>
<dbReference type="GO" id="GO:0004553">
    <property type="term" value="F:hydrolase activity, hydrolyzing O-glycosyl compounds"/>
    <property type="evidence" value="ECO:0007669"/>
    <property type="project" value="InterPro"/>
</dbReference>
<proteinExistence type="inferred from homology"/>
<sequence>MKVWRGLRTVIASILILVTLGVAVGVNVLVPSFGVMVKNLLGYEVKVSAPAGAEGLDLNYNKADYTKETIKSAEQALNGEIVGEGLVLLKNEGYMPYDRGTSFSFFGQGAANLSGGSFLGLGGSSATLKSSFEAEGFTVNDGLWKFYTEGKGKGYGLGPGSVGFGDAEDFSINECPVSVLQAEAGLEDTYAGSTAVFVWARKAGEGRDLPRSMYNHTDVPEDQVKSYLEPNSTELELLDYLNEKFDDVVVLVNATAAMELGWVEDFENIHAVLFVPSLGSNGMEALAGIFSGAVNPSGKTVDTFAYDAMSAPAAQNYGDYQYVDGNGQFTKYNYVSYLEGIYVGYKYYETRYEDAVLGQGNAGDYDYADTVLYPFGYGLSYTSFGWENYRTSWSGERCTVTVDVTNTGSVAGKDVVQVYAQSPYTDYDRRNRVEKAAAALVGYAKTGLLQPGEKQTVTVTFDQEQLKSYDYVGAKTYILDAGEYYITAAADSHAAVNNILAAKGKGVSDGMTAAGNAALVSSFVPANADTDVSLYAVDSHSGTAVTNRFDFADGGHTYLSRSDWQGTWPAHDGEVSDVISTWGNEINGTDGSGKSASYVYIKTVSDEDLAQLDSNDSLNPTDPDTFTETPVYRAQNGVQLIDLRGKDYDDPLWEDLLDNLSPADYQKAITLSGYETSAIPAIGKPSAMDADTASGLIYGGTGAMYMGMLVLAQTWNPQLAEDYGVMIGNEALLGGADGWYAPSMNIHRLPFSGRNNEYYSEDGFLSGVVGAASSRGAASKGMYVFIKHFALNDQENHRGDRDGQFGVATWSNEQAIREVYLKPFEMCIKNDPITLNYVKSDGSGGYVGASREMAPVNAIMTAFNRIGCTWTGGAYPLITGVLREEWGFRGFALTDNANTGLFMDAWQMIEAGADAKLTAEKGSARWTFDENNPAHYHYGRQAMHNILYTIANSKVMNGAMPGSVFTESMPNYQKILIAMDVVAALIVAALAWFIVRGLRKKKKGAVQS</sequence>
<dbReference type="Gene3D" id="3.40.50.1700">
    <property type="entry name" value="Glycoside hydrolase family 3 C-terminal domain"/>
    <property type="match status" value="1"/>
</dbReference>
<keyword evidence="2 5" id="KW-0378">Hydrolase</keyword>
<feature type="transmembrane region" description="Helical" evidence="3">
    <location>
        <begin position="975"/>
        <end position="995"/>
    </location>
</feature>
<protein>
    <submittedName>
        <fullName evidence="5">Glycoside hydrolase family 3 C-terminal domain-containing protein</fullName>
    </submittedName>
</protein>
<keyword evidence="3" id="KW-0472">Membrane</keyword>
<dbReference type="RefSeq" id="WP_186920246.1">
    <property type="nucleotide sequence ID" value="NZ_JACOPQ010000016.1"/>
</dbReference>
<dbReference type="InterPro" id="IPR002772">
    <property type="entry name" value="Glyco_hydro_3_C"/>
</dbReference>
<evidence type="ECO:0000313" key="5">
    <source>
        <dbReference type="EMBL" id="MBC5738490.1"/>
    </source>
</evidence>
<dbReference type="Gene3D" id="2.60.40.10">
    <property type="entry name" value="Immunoglobulins"/>
    <property type="match status" value="1"/>
</dbReference>
<gene>
    <name evidence="5" type="ORF">H8S62_15870</name>
</gene>
<evidence type="ECO:0000256" key="1">
    <source>
        <dbReference type="ARBA" id="ARBA00005336"/>
    </source>
</evidence>
<keyword evidence="3" id="KW-1133">Transmembrane helix</keyword>
<organism evidence="5 6">
    <name type="scientific">Lawsonibacter faecis</name>
    <dbReference type="NCBI Taxonomy" id="2763052"/>
    <lineage>
        <taxon>Bacteria</taxon>
        <taxon>Bacillati</taxon>
        <taxon>Bacillota</taxon>
        <taxon>Clostridia</taxon>
        <taxon>Eubacteriales</taxon>
        <taxon>Oscillospiraceae</taxon>
        <taxon>Lawsonibacter</taxon>
    </lineage>
</organism>
<evidence type="ECO:0000256" key="2">
    <source>
        <dbReference type="ARBA" id="ARBA00022801"/>
    </source>
</evidence>
<dbReference type="PANTHER" id="PTHR42715:SF10">
    <property type="entry name" value="BETA-GLUCOSIDASE"/>
    <property type="match status" value="1"/>
</dbReference>
<keyword evidence="6" id="KW-1185">Reference proteome</keyword>
<dbReference type="GO" id="GO:0005975">
    <property type="term" value="P:carbohydrate metabolic process"/>
    <property type="evidence" value="ECO:0007669"/>
    <property type="project" value="InterPro"/>
</dbReference>
<feature type="domain" description="Fibronectin type III-like" evidence="4">
    <location>
        <begin position="414"/>
        <end position="492"/>
    </location>
</feature>
<evidence type="ECO:0000259" key="4">
    <source>
        <dbReference type="SMART" id="SM01217"/>
    </source>
</evidence>
<comment type="similarity">
    <text evidence="1">Belongs to the glycosyl hydrolase 3 family.</text>
</comment>
<dbReference type="AlphaFoldDB" id="A0A8J6JPE5"/>
<keyword evidence="3" id="KW-0812">Transmembrane</keyword>
<dbReference type="SUPFAM" id="SSF51445">
    <property type="entry name" value="(Trans)glycosidases"/>
    <property type="match status" value="1"/>
</dbReference>
<dbReference type="InterPro" id="IPR013783">
    <property type="entry name" value="Ig-like_fold"/>
</dbReference>